<reference evidence="1 2" key="1">
    <citation type="submission" date="2019-10" db="EMBL/GenBank/DDBJ databases">
        <title>Assembly and Annotation for the nematode Trichostrongylus colubriformis.</title>
        <authorList>
            <person name="Martin J."/>
        </authorList>
    </citation>
    <scope>NUCLEOTIDE SEQUENCE [LARGE SCALE GENOMIC DNA]</scope>
    <source>
        <strain evidence="1">G859</strain>
        <tissue evidence="1">Whole worm</tissue>
    </source>
</reference>
<keyword evidence="2" id="KW-1185">Reference proteome</keyword>
<sequence>MHFPELKDLEVFLLGERSPHIPYFPVPVRLYWKVENIMPTEKVTFEIQVYMKRSKRPDLYHFKTFSVPVNSPQNMTKEIRFLEDMSHTAWDVMNVTIVPVIEEYKGKPATMIYQTLRVPTPRNKHWRIVRMNSIVTIDWYGDEYGFFWELLTPETARTRWSHRSTQQLLKHGHVSL</sequence>
<evidence type="ECO:0000313" key="2">
    <source>
        <dbReference type="Proteomes" id="UP001331761"/>
    </source>
</evidence>
<name>A0AAN8FNN7_TRICO</name>
<protein>
    <submittedName>
        <fullName evidence="1">Uncharacterized protein</fullName>
    </submittedName>
</protein>
<comment type="caution">
    <text evidence="1">The sequence shown here is derived from an EMBL/GenBank/DDBJ whole genome shotgun (WGS) entry which is preliminary data.</text>
</comment>
<dbReference type="AlphaFoldDB" id="A0AAN8FNN7"/>
<evidence type="ECO:0000313" key="1">
    <source>
        <dbReference type="EMBL" id="KAK5973330.1"/>
    </source>
</evidence>
<dbReference type="Proteomes" id="UP001331761">
    <property type="component" value="Unassembled WGS sequence"/>
</dbReference>
<accession>A0AAN8FNN7</accession>
<proteinExistence type="predicted"/>
<gene>
    <name evidence="1" type="ORF">GCK32_006722</name>
</gene>
<dbReference type="EMBL" id="WIXE01015624">
    <property type="protein sequence ID" value="KAK5973330.1"/>
    <property type="molecule type" value="Genomic_DNA"/>
</dbReference>
<organism evidence="1 2">
    <name type="scientific">Trichostrongylus colubriformis</name>
    <name type="common">Black scour worm</name>
    <dbReference type="NCBI Taxonomy" id="6319"/>
    <lineage>
        <taxon>Eukaryota</taxon>
        <taxon>Metazoa</taxon>
        <taxon>Ecdysozoa</taxon>
        <taxon>Nematoda</taxon>
        <taxon>Chromadorea</taxon>
        <taxon>Rhabditida</taxon>
        <taxon>Rhabditina</taxon>
        <taxon>Rhabditomorpha</taxon>
        <taxon>Strongyloidea</taxon>
        <taxon>Trichostrongylidae</taxon>
        <taxon>Trichostrongylus</taxon>
    </lineage>
</organism>